<comment type="caution">
    <text evidence="1">The sequence shown here is derived from an EMBL/GenBank/DDBJ whole genome shotgun (WGS) entry which is preliminary data.</text>
</comment>
<accession>A0ABQ4EG09</accession>
<evidence type="ECO:0008006" key="3">
    <source>
        <dbReference type="Google" id="ProtNLM"/>
    </source>
</evidence>
<name>A0ABQ4EG09_9ACTN</name>
<evidence type="ECO:0000313" key="2">
    <source>
        <dbReference type="Proteomes" id="UP000621500"/>
    </source>
</evidence>
<organism evidence="1 2">
    <name type="scientific">Plantactinospora mayteni</name>
    <dbReference type="NCBI Taxonomy" id="566021"/>
    <lineage>
        <taxon>Bacteria</taxon>
        <taxon>Bacillati</taxon>
        <taxon>Actinomycetota</taxon>
        <taxon>Actinomycetes</taxon>
        <taxon>Micromonosporales</taxon>
        <taxon>Micromonosporaceae</taxon>
        <taxon>Plantactinospora</taxon>
    </lineage>
</organism>
<keyword evidence="2" id="KW-1185">Reference proteome</keyword>
<sequence>MSNADNGLAAAALLAVATPGDWEQFVGRADPALLTALAQAQTPRTLPPPLVSAAVASDRPALRGAAAQNVELAGQPWVLDKLAEHGDTATVRELFLHRHWDARQRRAMLAAATRTKGWTGPGGLIPDLLTRTEPALLRSAVVCAFPDLVRRALTVVGPDLSRAEQLRALLSLHTHAGPDAVRSVLTVADLAADVVDLARAALTDPDGRRSLEQAVDAAENTATLISELRRIDAGRRGTAATKAASGGSAAPSAAELVGARTGLDWDLLCAEYARQPFTQESIAEALLSQWDSPPELMRAMLAAPPRTRSTSKWMEGLTTYALHAGVSGAELVTLARPAVAVLDVARTEQEFTRFSASGQQRQQARRFGPGWYPRSPRWSLGWAQFRTELQELVRDRLGADVAPWRSLRARLAEHTGSVAELLDTAVATAAEHRTTGAPWPDSGDLPDPRRTVSRLPAVRSAFLMLLEVADPAAHSALLPHLDDRTAHELVVTGSAKPMLAERIVTAGGARDRLVLARRASLDPGHIDRLLTDDDPELATSLFFQEAATDRQKLAVLVGKPFGAGRTGQRPLPPGLRDYLLGKRANSWTTPFALGCGDPLVARNLLRYVGVRPGVRRLRLMAGLWRRGGPDAVRALLDEDLGAVPGQRTKKFDAKLVKLLTELLAEADPSAALDRLRAHFLVALLRGSAASARSADQEDLATADLIAVELPSWNWDTVLAEHLREPLPPGSLPHLVDVPACPDELAKAGRSRPGPASPRRPATGLAALAKGPAPDYPPGRLAAGVEAREVLTDTPLDKRPWQNWADRALQDGLLRAEDLLRYGHPARRVLGLFPSGVAEPDNALLTELVAPIDGNLEAWLLALRLLPDFPGTITELIVTAERANR</sequence>
<protein>
    <recommendedName>
        <fullName evidence="3">DUF4132 domain-containing protein</fullName>
    </recommendedName>
</protein>
<gene>
    <name evidence="1" type="ORF">Pma05_02020</name>
</gene>
<dbReference type="Proteomes" id="UP000621500">
    <property type="component" value="Unassembled WGS sequence"/>
</dbReference>
<reference evidence="1 2" key="1">
    <citation type="submission" date="2021-01" db="EMBL/GenBank/DDBJ databases">
        <title>Whole genome shotgun sequence of Plantactinospora mayteni NBRC 109088.</title>
        <authorList>
            <person name="Komaki H."/>
            <person name="Tamura T."/>
        </authorList>
    </citation>
    <scope>NUCLEOTIDE SEQUENCE [LARGE SCALE GENOMIC DNA]</scope>
    <source>
        <strain evidence="1 2">NBRC 109088</strain>
    </source>
</reference>
<proteinExistence type="predicted"/>
<evidence type="ECO:0000313" key="1">
    <source>
        <dbReference type="EMBL" id="GIG93629.1"/>
    </source>
</evidence>
<dbReference type="EMBL" id="BONX01000002">
    <property type="protein sequence ID" value="GIG93629.1"/>
    <property type="molecule type" value="Genomic_DNA"/>
</dbReference>
<dbReference type="RefSeq" id="WP_203855310.1">
    <property type="nucleotide sequence ID" value="NZ_BAAAZQ010000003.1"/>
</dbReference>